<dbReference type="AlphaFoldDB" id="A0A2W5CBF1"/>
<evidence type="ECO:0000313" key="3">
    <source>
        <dbReference type="Proteomes" id="UP000249066"/>
    </source>
</evidence>
<dbReference type="EMBL" id="QFNN01000006">
    <property type="protein sequence ID" value="PZO91658.1"/>
    <property type="molecule type" value="Genomic_DNA"/>
</dbReference>
<organism evidence="2 3">
    <name type="scientific">Sphingomonas sanxanigenens</name>
    <dbReference type="NCBI Taxonomy" id="397260"/>
    <lineage>
        <taxon>Bacteria</taxon>
        <taxon>Pseudomonadati</taxon>
        <taxon>Pseudomonadota</taxon>
        <taxon>Alphaproteobacteria</taxon>
        <taxon>Sphingomonadales</taxon>
        <taxon>Sphingomonadaceae</taxon>
        <taxon>Sphingomonas</taxon>
    </lineage>
</organism>
<gene>
    <name evidence="2" type="ORF">DI623_02450</name>
</gene>
<accession>A0A2W5CBF1</accession>
<evidence type="ECO:0000313" key="2">
    <source>
        <dbReference type="EMBL" id="PZO91658.1"/>
    </source>
</evidence>
<proteinExistence type="predicted"/>
<dbReference type="Proteomes" id="UP000249066">
    <property type="component" value="Unassembled WGS sequence"/>
</dbReference>
<feature type="domain" description="Phytase-like" evidence="1">
    <location>
        <begin position="67"/>
        <end position="327"/>
    </location>
</feature>
<reference evidence="2 3" key="1">
    <citation type="submission" date="2017-08" db="EMBL/GenBank/DDBJ databases">
        <title>Infants hospitalized years apart are colonized by the same room-sourced microbial strains.</title>
        <authorList>
            <person name="Brooks B."/>
            <person name="Olm M.R."/>
            <person name="Firek B.A."/>
            <person name="Baker R."/>
            <person name="Thomas B.C."/>
            <person name="Morowitz M.J."/>
            <person name="Banfield J.F."/>
        </authorList>
    </citation>
    <scope>NUCLEOTIDE SEQUENCE [LARGE SCALE GENOMIC DNA]</scope>
    <source>
        <strain evidence="2">S2_018_000_R2_101</strain>
    </source>
</reference>
<name>A0A2W5CBF1_9SPHN</name>
<dbReference type="Pfam" id="PF13449">
    <property type="entry name" value="Phytase-like"/>
    <property type="match status" value="1"/>
</dbReference>
<comment type="caution">
    <text evidence="2">The sequence shown here is derived from an EMBL/GenBank/DDBJ whole genome shotgun (WGS) entry which is preliminary data.</text>
</comment>
<dbReference type="InterPro" id="IPR014567">
    <property type="entry name" value="UCP031900"/>
</dbReference>
<protein>
    <recommendedName>
        <fullName evidence="1">Phytase-like domain-containing protein</fullName>
    </recommendedName>
</protein>
<dbReference type="InterPro" id="IPR027372">
    <property type="entry name" value="Phytase-like_dom"/>
</dbReference>
<evidence type="ECO:0000259" key="1">
    <source>
        <dbReference type="Pfam" id="PF13449"/>
    </source>
</evidence>
<dbReference type="PIRSF" id="PIRSF031900">
    <property type="entry name" value="UCP031900"/>
    <property type="match status" value="1"/>
</dbReference>
<dbReference type="SUPFAM" id="SSF101898">
    <property type="entry name" value="NHL repeat"/>
    <property type="match status" value="1"/>
</dbReference>
<sequence length="362" mass="38987">MPRFLASALLLVLGVGDYAGEEARPLLGPGAPILTRPVPLDPANPARRTVGALTFLGGWSLSSPDRAFGSVSAMMMTTTAKGYRFTMLSDSGGVMIFDMDGAGVTANIRFLDLPAGPHGGFSKGARDSEAMAVDPASGRIWVAFENRNLIWRYAPGFARGEQKAWPPAMRAWPQASGPEAMVRLRSGRFVVIAEAAPGPQGADDALIFPGDPTTLGIRPLRFGYRRPAGWRVTDVAELPDGRLLVLHRRVRLAEMKVAWIEGAPRLVRGIDSLIRVIDLKGVKDGGVVDGVDVAHLAWPMTADNFEAMAISEEKGRTILWIASDHNFAFYQRTLLMKFALGALPTDATPARSTARMTPANGR</sequence>